<gene>
    <name evidence="2" type="ORF">ACG0Z3_10520</name>
</gene>
<feature type="region of interest" description="Disordered" evidence="1">
    <location>
        <begin position="1"/>
        <end position="21"/>
    </location>
</feature>
<evidence type="ECO:0000256" key="1">
    <source>
        <dbReference type="SAM" id="MobiDB-lite"/>
    </source>
</evidence>
<organism evidence="2 3">
    <name type="scientific">Pelomonas margarita</name>
    <dbReference type="NCBI Taxonomy" id="3299031"/>
    <lineage>
        <taxon>Bacteria</taxon>
        <taxon>Pseudomonadati</taxon>
        <taxon>Pseudomonadota</taxon>
        <taxon>Betaproteobacteria</taxon>
        <taxon>Burkholderiales</taxon>
        <taxon>Sphaerotilaceae</taxon>
        <taxon>Roseateles</taxon>
    </lineage>
</organism>
<feature type="region of interest" description="Disordered" evidence="1">
    <location>
        <begin position="178"/>
        <end position="217"/>
    </location>
</feature>
<dbReference type="RefSeq" id="WP_394397436.1">
    <property type="nucleotide sequence ID" value="NZ_JBIGHW010000004.1"/>
</dbReference>
<evidence type="ECO:0000313" key="2">
    <source>
        <dbReference type="EMBL" id="MFG6441111.1"/>
    </source>
</evidence>
<proteinExistence type="predicted"/>
<dbReference type="EMBL" id="JBIGHW010000004">
    <property type="protein sequence ID" value="MFG6441111.1"/>
    <property type="molecule type" value="Genomic_DNA"/>
</dbReference>
<reference evidence="2 3" key="1">
    <citation type="submission" date="2024-08" db="EMBL/GenBank/DDBJ databases">
        <authorList>
            <person name="Lu H."/>
        </authorList>
    </citation>
    <scope>NUCLEOTIDE SEQUENCE [LARGE SCALE GENOMIC DNA]</scope>
    <source>
        <strain evidence="2 3">LKC17W</strain>
    </source>
</reference>
<comment type="caution">
    <text evidence="2">The sequence shown here is derived from an EMBL/GenBank/DDBJ whole genome shotgun (WGS) entry which is preliminary data.</text>
</comment>
<sequence length="217" mass="24000">MPDNLISKKPQGTKAQNECPNDQKRNCHVCGGWHHPSVKHLDYVGHAATTHLILDADLRWNWEPLAFTEEGLPRFDANGGLWIKLTVDGVTRLGYGNADKKNFGDAGAREKEVIGDALRNAAMRFGLALDLWSKADLHATSERDLWFFRCVDAIRGAKTVGELKTVSQAAIAEAKARGDQEAEDEFLIEQADKMAKASPKTPPPARREPLDGDDLPY</sequence>
<evidence type="ECO:0000313" key="3">
    <source>
        <dbReference type="Proteomes" id="UP001606301"/>
    </source>
</evidence>
<dbReference type="Proteomes" id="UP001606301">
    <property type="component" value="Unassembled WGS sequence"/>
</dbReference>
<keyword evidence="3" id="KW-1185">Reference proteome</keyword>
<accession>A0ABW7FID5</accession>
<protein>
    <recommendedName>
        <fullName evidence="4">DNA repair protein Rad52</fullName>
    </recommendedName>
</protein>
<evidence type="ECO:0008006" key="4">
    <source>
        <dbReference type="Google" id="ProtNLM"/>
    </source>
</evidence>
<name>A0ABW7FID5_9BURK</name>